<feature type="domain" description="Histidine kinase" evidence="7">
    <location>
        <begin position="379"/>
        <end position="590"/>
    </location>
</feature>
<dbReference type="EMBL" id="NHMP01000008">
    <property type="protein sequence ID" value="OXE45659.1"/>
    <property type="molecule type" value="Genomic_DNA"/>
</dbReference>
<gene>
    <name evidence="8" type="ORF">ADH67_10950</name>
</gene>
<keyword evidence="6" id="KW-0732">Signal</keyword>
<dbReference type="SUPFAM" id="SSF47384">
    <property type="entry name" value="Homodimeric domain of signal transducing histidine kinase"/>
    <property type="match status" value="1"/>
</dbReference>
<dbReference type="AlphaFoldDB" id="A0A227KDZ4"/>
<dbReference type="Pfam" id="PF02518">
    <property type="entry name" value="HATPase_c"/>
    <property type="match status" value="1"/>
</dbReference>
<protein>
    <recommendedName>
        <fullName evidence="2">histidine kinase</fullName>
        <ecNumber evidence="2">2.7.13.3</ecNumber>
    </recommendedName>
</protein>
<dbReference type="GO" id="GO:0007234">
    <property type="term" value="P:osmosensory signaling via phosphorelay pathway"/>
    <property type="evidence" value="ECO:0007669"/>
    <property type="project" value="TreeGrafter"/>
</dbReference>
<evidence type="ECO:0000256" key="6">
    <source>
        <dbReference type="SAM" id="SignalP"/>
    </source>
</evidence>
<dbReference type="GO" id="GO:0000156">
    <property type="term" value="F:phosphorelay response regulator activity"/>
    <property type="evidence" value="ECO:0007669"/>
    <property type="project" value="TreeGrafter"/>
</dbReference>
<dbReference type="Gene3D" id="3.30.565.10">
    <property type="entry name" value="Histidine kinase-like ATPase, C-terminal domain"/>
    <property type="match status" value="1"/>
</dbReference>
<evidence type="ECO:0000256" key="3">
    <source>
        <dbReference type="ARBA" id="ARBA00022679"/>
    </source>
</evidence>
<name>A0A227KDZ4_9BURK</name>
<dbReference type="SMART" id="SM00387">
    <property type="entry name" value="HATPase_c"/>
    <property type="match status" value="1"/>
</dbReference>
<keyword evidence="4 8" id="KW-0418">Kinase</keyword>
<dbReference type="CDD" id="cd00082">
    <property type="entry name" value="HisKA"/>
    <property type="match status" value="1"/>
</dbReference>
<evidence type="ECO:0000256" key="2">
    <source>
        <dbReference type="ARBA" id="ARBA00012438"/>
    </source>
</evidence>
<keyword evidence="9" id="KW-1185">Reference proteome</keyword>
<keyword evidence="3" id="KW-0808">Transferase</keyword>
<dbReference type="GeneID" id="78362125"/>
<evidence type="ECO:0000259" key="7">
    <source>
        <dbReference type="PROSITE" id="PS50109"/>
    </source>
</evidence>
<dbReference type="InterPro" id="IPR003661">
    <property type="entry name" value="HisK_dim/P_dom"/>
</dbReference>
<dbReference type="Pfam" id="PF12974">
    <property type="entry name" value="Phosphonate-bd"/>
    <property type="match status" value="1"/>
</dbReference>
<evidence type="ECO:0000256" key="4">
    <source>
        <dbReference type="ARBA" id="ARBA00022777"/>
    </source>
</evidence>
<dbReference type="InterPro" id="IPR050351">
    <property type="entry name" value="BphY/WalK/GraS-like"/>
</dbReference>
<feature type="transmembrane region" description="Helical" evidence="5">
    <location>
        <begin position="314"/>
        <end position="332"/>
    </location>
</feature>
<evidence type="ECO:0000313" key="8">
    <source>
        <dbReference type="EMBL" id="OXE45659.1"/>
    </source>
</evidence>
<keyword evidence="5" id="KW-0472">Membrane</keyword>
<dbReference type="EC" id="2.7.13.3" evidence="2"/>
<sequence>MMKRIIRYIPAILLLLALSFVPAHAEKEPEAVVSIGLLDSFNPEVERELILPTMEYLKQKFPQIRWSLVHLNTLKPVASVEQSKADFVFSSAGTFQELHQVLGYNHVVTSKSVFSDNPSESVGSVFIARKSREDLKDIPSLKGKVAVASQPNSFDGWLIGTHEIAKEGYDPDKFFSKVIFSHFQFPDSLAILAAGKADVGVFSACLLEKLEKEGLVSTEDFKIISPKDKESLKCSHSTELYPGIVLSTGENTDPKLVWEVTSALLSMPSINNSEWTISQKFSKVNQLYQDLKIGPYSYLKEQSLSALWQRFKNVILIIAGIVLILIVNEIYLRSAVAWRTRQLKSALKEKIRAERDAREKGKQLAQMEKFGVISQMSGMLAHELQQPLLAIGNFTSGLKMYMNKQERLDKVSSEAIQHIEKNTKRIADIVGRVRSYAKNKRGQFELVDLAEIAKRALTSAKGSAFADIPIRLKVPAKAEVYGQPLELELIMVNLLKNACSEVKKVKDPQIVLSIEDEGKCWRVSVRDNGPKLSPQEFLRLRQMGDSVKDDGLGIGLSLVRGLCDSHGASLSFSQIEPQGICAAFVIEKRSDDGADRKNN</sequence>
<keyword evidence="5" id="KW-1133">Transmembrane helix</keyword>
<reference evidence="9" key="1">
    <citation type="submission" date="2017-05" db="EMBL/GenBank/DDBJ databases">
        <title>Improved OligoMM genomes.</title>
        <authorList>
            <person name="Garzetti D."/>
        </authorList>
    </citation>
    <scope>NUCLEOTIDE SEQUENCE [LARGE SCALE GENOMIC DNA]</scope>
    <source>
        <strain evidence="9">YL45</strain>
    </source>
</reference>
<organism evidence="8 9">
    <name type="scientific">Turicimonas muris</name>
    <dbReference type="NCBI Taxonomy" id="1796652"/>
    <lineage>
        <taxon>Bacteria</taxon>
        <taxon>Pseudomonadati</taxon>
        <taxon>Pseudomonadota</taxon>
        <taxon>Betaproteobacteria</taxon>
        <taxon>Burkholderiales</taxon>
        <taxon>Sutterellaceae</taxon>
        <taxon>Turicimonas</taxon>
    </lineage>
</organism>
<dbReference type="SUPFAM" id="SSF55874">
    <property type="entry name" value="ATPase domain of HSP90 chaperone/DNA topoisomerase II/histidine kinase"/>
    <property type="match status" value="1"/>
</dbReference>
<dbReference type="Proteomes" id="UP000214610">
    <property type="component" value="Unassembled WGS sequence"/>
</dbReference>
<dbReference type="RefSeq" id="WP_066594170.1">
    <property type="nucleotide sequence ID" value="NZ_CAJTBZ010000003.1"/>
</dbReference>
<evidence type="ECO:0000256" key="5">
    <source>
        <dbReference type="SAM" id="Phobius"/>
    </source>
</evidence>
<dbReference type="GO" id="GO:0000155">
    <property type="term" value="F:phosphorelay sensor kinase activity"/>
    <property type="evidence" value="ECO:0007669"/>
    <property type="project" value="InterPro"/>
</dbReference>
<dbReference type="Gene3D" id="1.10.287.130">
    <property type="match status" value="1"/>
</dbReference>
<dbReference type="Pfam" id="PF00512">
    <property type="entry name" value="HisKA"/>
    <property type="match status" value="1"/>
</dbReference>
<feature type="chain" id="PRO_5011317149" description="histidine kinase" evidence="6">
    <location>
        <begin position="26"/>
        <end position="599"/>
    </location>
</feature>
<dbReference type="InterPro" id="IPR036097">
    <property type="entry name" value="HisK_dim/P_sf"/>
</dbReference>
<comment type="caution">
    <text evidence="8">The sequence shown here is derived from an EMBL/GenBank/DDBJ whole genome shotgun (WGS) entry which is preliminary data.</text>
</comment>
<dbReference type="PROSITE" id="PS50109">
    <property type="entry name" value="HIS_KIN"/>
    <property type="match status" value="1"/>
</dbReference>
<dbReference type="Gene3D" id="3.40.190.10">
    <property type="entry name" value="Periplasmic binding protein-like II"/>
    <property type="match status" value="1"/>
</dbReference>
<proteinExistence type="predicted"/>
<keyword evidence="5" id="KW-0812">Transmembrane</keyword>
<dbReference type="InterPro" id="IPR003594">
    <property type="entry name" value="HATPase_dom"/>
</dbReference>
<evidence type="ECO:0000256" key="1">
    <source>
        <dbReference type="ARBA" id="ARBA00000085"/>
    </source>
</evidence>
<dbReference type="GO" id="GO:0030295">
    <property type="term" value="F:protein kinase activator activity"/>
    <property type="evidence" value="ECO:0007669"/>
    <property type="project" value="TreeGrafter"/>
</dbReference>
<dbReference type="SMART" id="SM00388">
    <property type="entry name" value="HisKA"/>
    <property type="match status" value="1"/>
</dbReference>
<dbReference type="PANTHER" id="PTHR42878">
    <property type="entry name" value="TWO-COMPONENT HISTIDINE KINASE"/>
    <property type="match status" value="1"/>
</dbReference>
<feature type="signal peptide" evidence="6">
    <location>
        <begin position="1"/>
        <end position="25"/>
    </location>
</feature>
<dbReference type="InterPro" id="IPR036890">
    <property type="entry name" value="HATPase_C_sf"/>
</dbReference>
<dbReference type="PANTHER" id="PTHR42878:SF14">
    <property type="entry name" value="OSMOLARITY TWO-COMPONENT SYSTEM PROTEIN SSK1"/>
    <property type="match status" value="1"/>
</dbReference>
<evidence type="ECO:0000313" key="9">
    <source>
        <dbReference type="Proteomes" id="UP000214610"/>
    </source>
</evidence>
<dbReference type="SUPFAM" id="SSF53850">
    <property type="entry name" value="Periplasmic binding protein-like II"/>
    <property type="match status" value="1"/>
</dbReference>
<comment type="catalytic activity">
    <reaction evidence="1">
        <text>ATP + protein L-histidine = ADP + protein N-phospho-L-histidine.</text>
        <dbReference type="EC" id="2.7.13.3"/>
    </reaction>
</comment>
<accession>A0A227KDZ4</accession>
<dbReference type="InterPro" id="IPR005467">
    <property type="entry name" value="His_kinase_dom"/>
</dbReference>